<proteinExistence type="predicted"/>
<protein>
    <submittedName>
        <fullName evidence="2">Uncharacterized protein</fullName>
    </submittedName>
</protein>
<keyword evidence="3" id="KW-1185">Reference proteome</keyword>
<feature type="transmembrane region" description="Helical" evidence="1">
    <location>
        <begin position="13"/>
        <end position="34"/>
    </location>
</feature>
<keyword evidence="1" id="KW-0472">Membrane</keyword>
<keyword evidence="1" id="KW-1133">Transmembrane helix</keyword>
<organism evidence="2 3">
    <name type="scientific">Tuber borchii</name>
    <name type="common">White truffle</name>
    <dbReference type="NCBI Taxonomy" id="42251"/>
    <lineage>
        <taxon>Eukaryota</taxon>
        <taxon>Fungi</taxon>
        <taxon>Dikarya</taxon>
        <taxon>Ascomycota</taxon>
        <taxon>Pezizomycotina</taxon>
        <taxon>Pezizomycetes</taxon>
        <taxon>Pezizales</taxon>
        <taxon>Tuberaceae</taxon>
        <taxon>Tuber</taxon>
    </lineage>
</organism>
<evidence type="ECO:0000313" key="2">
    <source>
        <dbReference type="EMBL" id="PUU78461.1"/>
    </source>
</evidence>
<evidence type="ECO:0000256" key="1">
    <source>
        <dbReference type="SAM" id="Phobius"/>
    </source>
</evidence>
<keyword evidence="1" id="KW-0812">Transmembrane</keyword>
<dbReference type="AlphaFoldDB" id="A0A2T6ZSJ8"/>
<gene>
    <name evidence="2" type="ORF">B9Z19DRAFT_1083999</name>
</gene>
<evidence type="ECO:0000313" key="3">
    <source>
        <dbReference type="Proteomes" id="UP000244722"/>
    </source>
</evidence>
<reference evidence="2 3" key="1">
    <citation type="submission" date="2017-04" db="EMBL/GenBank/DDBJ databases">
        <title>Draft genome sequence of Tuber borchii Vittad., a whitish edible truffle.</title>
        <authorList>
            <consortium name="DOE Joint Genome Institute"/>
            <person name="Murat C."/>
            <person name="Kuo A."/>
            <person name="Barry K.W."/>
            <person name="Clum A."/>
            <person name="Dockter R.B."/>
            <person name="Fauchery L."/>
            <person name="Iotti M."/>
            <person name="Kohler A."/>
            <person name="Labutti K."/>
            <person name="Lindquist E.A."/>
            <person name="Lipzen A."/>
            <person name="Ohm R.A."/>
            <person name="Wang M."/>
            <person name="Grigoriev I.V."/>
            <person name="Zambonelli A."/>
            <person name="Martin F.M."/>
        </authorList>
    </citation>
    <scope>NUCLEOTIDE SEQUENCE [LARGE SCALE GENOMIC DNA]</scope>
    <source>
        <strain evidence="2 3">Tbo3840</strain>
    </source>
</reference>
<feature type="transmembrane region" description="Helical" evidence="1">
    <location>
        <begin position="46"/>
        <end position="67"/>
    </location>
</feature>
<sequence length="83" mass="9920">MCCWKEGSCVVEGYSVCLSICCANPAFWSFFVSLRRGLFSFFRWHSKLFFFSIYFLSSLHLFLLYHLNLFLPLGNLLRFHLYK</sequence>
<accession>A0A2T6ZSJ8</accession>
<dbReference type="EMBL" id="NESQ01000118">
    <property type="protein sequence ID" value="PUU78461.1"/>
    <property type="molecule type" value="Genomic_DNA"/>
</dbReference>
<comment type="caution">
    <text evidence="2">The sequence shown here is derived from an EMBL/GenBank/DDBJ whole genome shotgun (WGS) entry which is preliminary data.</text>
</comment>
<name>A0A2T6ZSJ8_TUBBO</name>
<dbReference type="Proteomes" id="UP000244722">
    <property type="component" value="Unassembled WGS sequence"/>
</dbReference>